<dbReference type="RefSeq" id="WP_022859942.1">
    <property type="nucleotide sequence ID" value="NZ_JGZB01000004.1"/>
</dbReference>
<dbReference type="Proteomes" id="UP000029052">
    <property type="component" value="Unassembled WGS sequence"/>
</dbReference>
<evidence type="ECO:0000313" key="4">
    <source>
        <dbReference type="EMBL" id="KFI68181.1"/>
    </source>
</evidence>
<protein>
    <recommendedName>
        <fullName evidence="3">DUF4190 domain-containing protein</fullName>
    </recommendedName>
</protein>
<dbReference type="EMBL" id="JGZB01000004">
    <property type="protein sequence ID" value="KFI68181.1"/>
    <property type="molecule type" value="Genomic_DNA"/>
</dbReference>
<feature type="compositionally biased region" description="Low complexity" evidence="1">
    <location>
        <begin position="33"/>
        <end position="62"/>
    </location>
</feature>
<dbReference type="InterPro" id="IPR025241">
    <property type="entry name" value="DUF4190"/>
</dbReference>
<keyword evidence="2" id="KW-0472">Membrane</keyword>
<keyword evidence="5" id="KW-1185">Reference proteome</keyword>
<keyword evidence="2" id="KW-0812">Transmembrane</keyword>
<reference evidence="4 5" key="1">
    <citation type="submission" date="2014-03" db="EMBL/GenBank/DDBJ databases">
        <title>Genomics of Bifidobacteria.</title>
        <authorList>
            <person name="Ventura M."/>
            <person name="Milani C."/>
            <person name="Lugli G.A."/>
        </authorList>
    </citation>
    <scope>NUCLEOTIDE SEQUENCE [LARGE SCALE GENOMIC DNA]</scope>
    <source>
        <strain evidence="4 5">LMG 11591</strain>
    </source>
</reference>
<feature type="region of interest" description="Disordered" evidence="1">
    <location>
        <begin position="1"/>
        <end position="68"/>
    </location>
</feature>
<name>A0A087BAY1_9BIFI</name>
<dbReference type="Pfam" id="PF13828">
    <property type="entry name" value="DUF4190"/>
    <property type="match status" value="1"/>
</dbReference>
<dbReference type="eggNOG" id="ENOG5033A46">
    <property type="taxonomic scope" value="Bacteria"/>
</dbReference>
<feature type="compositionally biased region" description="Low complexity" evidence="1">
    <location>
        <begin position="154"/>
        <end position="170"/>
    </location>
</feature>
<dbReference type="STRING" id="1692.BMAGN_0130"/>
<feature type="transmembrane region" description="Helical" evidence="2">
    <location>
        <begin position="84"/>
        <end position="108"/>
    </location>
</feature>
<dbReference type="Pfam" id="PF16146">
    <property type="entry name" value="DUF4854"/>
    <property type="match status" value="1"/>
</dbReference>
<accession>A0A087BAY1</accession>
<feature type="compositionally biased region" description="Low complexity" evidence="1">
    <location>
        <begin position="16"/>
        <end position="25"/>
    </location>
</feature>
<dbReference type="InterPro" id="IPR032327">
    <property type="entry name" value="DUF4854"/>
</dbReference>
<comment type="caution">
    <text evidence="4">The sequence shown here is derived from an EMBL/GenBank/DDBJ whole genome shotgun (WGS) entry which is preliminary data.</text>
</comment>
<evidence type="ECO:0000256" key="2">
    <source>
        <dbReference type="SAM" id="Phobius"/>
    </source>
</evidence>
<dbReference type="AlphaFoldDB" id="A0A087BAY1"/>
<feature type="domain" description="DUF4190" evidence="3">
    <location>
        <begin position="84"/>
        <end position="135"/>
    </location>
</feature>
<evidence type="ECO:0000256" key="1">
    <source>
        <dbReference type="SAM" id="MobiDB-lite"/>
    </source>
</evidence>
<evidence type="ECO:0000313" key="5">
    <source>
        <dbReference type="Proteomes" id="UP000029052"/>
    </source>
</evidence>
<sequence length="306" mass="33752">MTQPNGEPEPLPPQQNPQNQPQQPDQIPPQQPQPAAQYQAPQYQQPQQQYQQNPYQQPGQPGQPVPDYMQMHRYQQHPDRWNGLAIAGFVCSFFIAILGLILSIVGLVKINQTKEKGRGLAIAGIVISVVSMVFAFMTVSGEFNNFMNSAPMSSASSSSQAASSRSSKSATPHEDFLEQYTSDLESRIDQEADDHAYQNVEQLVNSKMFQQQLQEVMNQLPQGVQTSVTAKGDTVTTTLTLENGYETQAKKVIDQMTPQQAHNDLQDLADSLDEICGDAGNTTVHLTVKTQDGAQLFNQSVTADND</sequence>
<keyword evidence="2" id="KW-1133">Transmembrane helix</keyword>
<feature type="transmembrane region" description="Helical" evidence="2">
    <location>
        <begin position="120"/>
        <end position="139"/>
    </location>
</feature>
<feature type="region of interest" description="Disordered" evidence="1">
    <location>
        <begin position="154"/>
        <end position="173"/>
    </location>
</feature>
<evidence type="ECO:0000259" key="3">
    <source>
        <dbReference type="Pfam" id="PF13828"/>
    </source>
</evidence>
<proteinExistence type="predicted"/>
<organism evidence="4 5">
    <name type="scientific">Bifidobacterium magnum</name>
    <dbReference type="NCBI Taxonomy" id="1692"/>
    <lineage>
        <taxon>Bacteria</taxon>
        <taxon>Bacillati</taxon>
        <taxon>Actinomycetota</taxon>
        <taxon>Actinomycetes</taxon>
        <taxon>Bifidobacteriales</taxon>
        <taxon>Bifidobacteriaceae</taxon>
        <taxon>Bifidobacterium</taxon>
    </lineage>
</organism>
<gene>
    <name evidence="4" type="ORF">BMAGN_0130</name>
</gene>